<accession>A0AA39NA68</accession>
<reference evidence="1" key="1">
    <citation type="submission" date="2023-06" db="EMBL/GenBank/DDBJ databases">
        <authorList>
            <consortium name="Lawrence Berkeley National Laboratory"/>
            <person name="Ahrendt S."/>
            <person name="Sahu N."/>
            <person name="Indic B."/>
            <person name="Wong-Bajracharya J."/>
            <person name="Merenyi Z."/>
            <person name="Ke H.-M."/>
            <person name="Monk M."/>
            <person name="Kocsube S."/>
            <person name="Drula E."/>
            <person name="Lipzen A."/>
            <person name="Balint B."/>
            <person name="Henrissat B."/>
            <person name="Andreopoulos B."/>
            <person name="Martin F.M."/>
            <person name="Harder C.B."/>
            <person name="Rigling D."/>
            <person name="Ford K.L."/>
            <person name="Foster G.D."/>
            <person name="Pangilinan J."/>
            <person name="Papanicolaou A."/>
            <person name="Barry K."/>
            <person name="LaButti K."/>
            <person name="Viragh M."/>
            <person name="Koriabine M."/>
            <person name="Yan M."/>
            <person name="Riley R."/>
            <person name="Champramary S."/>
            <person name="Plett K.L."/>
            <person name="Tsai I.J."/>
            <person name="Slot J."/>
            <person name="Sipos G."/>
            <person name="Plett J."/>
            <person name="Nagy L.G."/>
            <person name="Grigoriev I.V."/>
        </authorList>
    </citation>
    <scope>NUCLEOTIDE SEQUENCE</scope>
    <source>
        <strain evidence="1">CCBAS 213</strain>
    </source>
</reference>
<evidence type="ECO:0000313" key="2">
    <source>
        <dbReference type="Proteomes" id="UP001175211"/>
    </source>
</evidence>
<sequence>MKMALRSSPLPLEIIHLIHEQLGMQNDLKTLSSCSLVCQSWVEVSRSQLFYSMVLDIGPLAARGGIVSSSKRVEFLRGNPHLSRRLRHLTIITSTYSPPSRQASLICDLLPLLPRLHHLSFDLNFDLWVYPPASKAIVATLRHGAIDVLDLTNVRFMQYDDLFSLLDATKIKSLKLDSISFVIDRIPPNGKSPPSTTRYCGDVTKAVTLLQSQYSRR</sequence>
<gene>
    <name evidence="1" type="ORF">EV420DRAFT_1477599</name>
</gene>
<dbReference type="RefSeq" id="XP_060333620.1">
    <property type="nucleotide sequence ID" value="XM_060469434.1"/>
</dbReference>
<organism evidence="1 2">
    <name type="scientific">Armillaria tabescens</name>
    <name type="common">Ringless honey mushroom</name>
    <name type="synonym">Agaricus tabescens</name>
    <dbReference type="NCBI Taxonomy" id="1929756"/>
    <lineage>
        <taxon>Eukaryota</taxon>
        <taxon>Fungi</taxon>
        <taxon>Dikarya</taxon>
        <taxon>Basidiomycota</taxon>
        <taxon>Agaricomycotina</taxon>
        <taxon>Agaricomycetes</taxon>
        <taxon>Agaricomycetidae</taxon>
        <taxon>Agaricales</taxon>
        <taxon>Marasmiineae</taxon>
        <taxon>Physalacriaceae</taxon>
        <taxon>Desarmillaria</taxon>
    </lineage>
</organism>
<protein>
    <recommendedName>
        <fullName evidence="3">F-box domain-containing protein</fullName>
    </recommendedName>
</protein>
<dbReference type="EMBL" id="JAUEPS010000010">
    <property type="protein sequence ID" value="KAK0461882.1"/>
    <property type="molecule type" value="Genomic_DNA"/>
</dbReference>
<comment type="caution">
    <text evidence="1">The sequence shown here is derived from an EMBL/GenBank/DDBJ whole genome shotgun (WGS) entry which is preliminary data.</text>
</comment>
<dbReference type="Proteomes" id="UP001175211">
    <property type="component" value="Unassembled WGS sequence"/>
</dbReference>
<dbReference type="GeneID" id="85352982"/>
<keyword evidence="2" id="KW-1185">Reference proteome</keyword>
<evidence type="ECO:0000313" key="1">
    <source>
        <dbReference type="EMBL" id="KAK0461882.1"/>
    </source>
</evidence>
<name>A0AA39NA68_ARMTA</name>
<evidence type="ECO:0008006" key="3">
    <source>
        <dbReference type="Google" id="ProtNLM"/>
    </source>
</evidence>
<dbReference type="InterPro" id="IPR036047">
    <property type="entry name" value="F-box-like_dom_sf"/>
</dbReference>
<dbReference type="AlphaFoldDB" id="A0AA39NA68"/>
<dbReference type="SUPFAM" id="SSF81383">
    <property type="entry name" value="F-box domain"/>
    <property type="match status" value="1"/>
</dbReference>
<proteinExistence type="predicted"/>